<accession>A0A7W5DPK5</accession>
<organism evidence="1 2">
    <name type="scientific">Microbacter margulisiae</name>
    <dbReference type="NCBI Taxonomy" id="1350067"/>
    <lineage>
        <taxon>Bacteria</taxon>
        <taxon>Pseudomonadati</taxon>
        <taxon>Bacteroidota</taxon>
        <taxon>Bacteroidia</taxon>
        <taxon>Bacteroidales</taxon>
        <taxon>Porphyromonadaceae</taxon>
        <taxon>Microbacter</taxon>
    </lineage>
</organism>
<sequence length="373" mass="41891">MENKTYGNDKKFLSNHFQLVELRSDNKRLLLTPDLQGRVLTSSSDGEDGYSFGWINYDLISSEQCLPHCNNFGGEDRYWLGPEGGQYSIFFEEGSNFGFDDWQAPSLIDTDKWNLTYTDAKKATFTKSAVLKNWTGKTLSCRLDRSVALLDEATVSNELGMAIPVGVDSIVFTSQNQLTNTGEFEWSESTGMLSIWILGQFIPSEKNTVIIPYKKSDQATINDRYFGKIDADRLKVTDHAILFKGDGNKRGKIGIPPEMTIPYAGAYDAENETLTIVHFNFEKKDNVYVNSMWEHQDEPFKGDVINSYNDGPLEDGSIMGPFYEIETSSPAARLKAGETIVHNHTTMHFKGSFESLNEIAIKVLGVNLNDTKI</sequence>
<keyword evidence="2" id="KW-1185">Reference proteome</keyword>
<comment type="caution">
    <text evidence="1">The sequence shown here is derived from an EMBL/GenBank/DDBJ whole genome shotgun (WGS) entry which is preliminary data.</text>
</comment>
<gene>
    <name evidence="1" type="ORF">FHX64_000382</name>
</gene>
<evidence type="ECO:0000313" key="1">
    <source>
        <dbReference type="EMBL" id="MBB3186219.1"/>
    </source>
</evidence>
<proteinExistence type="predicted"/>
<dbReference type="InterPro" id="IPR046713">
    <property type="entry name" value="DUF6786"/>
</dbReference>
<dbReference type="AlphaFoldDB" id="A0A7W5DPK5"/>
<name>A0A7W5DPK5_9PORP</name>
<dbReference type="Proteomes" id="UP000544222">
    <property type="component" value="Unassembled WGS sequence"/>
</dbReference>
<protein>
    <recommendedName>
        <fullName evidence="3">Methane oxygenase PmoA</fullName>
    </recommendedName>
</protein>
<evidence type="ECO:0000313" key="2">
    <source>
        <dbReference type="Proteomes" id="UP000544222"/>
    </source>
</evidence>
<evidence type="ECO:0008006" key="3">
    <source>
        <dbReference type="Google" id="ProtNLM"/>
    </source>
</evidence>
<dbReference type="EMBL" id="JACHYB010000001">
    <property type="protein sequence ID" value="MBB3186219.1"/>
    <property type="molecule type" value="Genomic_DNA"/>
</dbReference>
<dbReference type="RefSeq" id="WP_183412145.1">
    <property type="nucleotide sequence ID" value="NZ_JACHYB010000001.1"/>
</dbReference>
<reference evidence="1 2" key="1">
    <citation type="submission" date="2020-08" db="EMBL/GenBank/DDBJ databases">
        <title>Genomic Encyclopedia of Type Strains, Phase IV (KMG-IV): sequencing the most valuable type-strain genomes for metagenomic binning, comparative biology and taxonomic classification.</title>
        <authorList>
            <person name="Goeker M."/>
        </authorList>
    </citation>
    <scope>NUCLEOTIDE SEQUENCE [LARGE SCALE GENOMIC DNA]</scope>
    <source>
        <strain evidence="1 2">DSM 27471</strain>
    </source>
</reference>
<dbReference type="Pfam" id="PF20583">
    <property type="entry name" value="DUF6786"/>
    <property type="match status" value="1"/>
</dbReference>